<comment type="caution">
    <text evidence="2">The sequence shown here is derived from an EMBL/GenBank/DDBJ whole genome shotgun (WGS) entry which is preliminary data.</text>
</comment>
<keyword evidence="1" id="KW-0472">Membrane</keyword>
<evidence type="ECO:0000256" key="1">
    <source>
        <dbReference type="SAM" id="Phobius"/>
    </source>
</evidence>
<accession>A0A8J3FWV1</accession>
<reference evidence="2" key="2">
    <citation type="submission" date="2020-09" db="EMBL/GenBank/DDBJ databases">
        <authorList>
            <person name="Sun Q."/>
            <person name="Zhou Y."/>
        </authorList>
    </citation>
    <scope>NUCLEOTIDE SEQUENCE</scope>
    <source>
        <strain evidence="2">CGMCC 4.5737</strain>
    </source>
</reference>
<keyword evidence="3" id="KW-1185">Reference proteome</keyword>
<organism evidence="2 3">
    <name type="scientific">Longimycelium tulufanense</name>
    <dbReference type="NCBI Taxonomy" id="907463"/>
    <lineage>
        <taxon>Bacteria</taxon>
        <taxon>Bacillati</taxon>
        <taxon>Actinomycetota</taxon>
        <taxon>Actinomycetes</taxon>
        <taxon>Pseudonocardiales</taxon>
        <taxon>Pseudonocardiaceae</taxon>
        <taxon>Longimycelium</taxon>
    </lineage>
</organism>
<dbReference type="Proteomes" id="UP000637578">
    <property type="component" value="Unassembled WGS sequence"/>
</dbReference>
<feature type="transmembrane region" description="Helical" evidence="1">
    <location>
        <begin position="6"/>
        <end position="27"/>
    </location>
</feature>
<dbReference type="AlphaFoldDB" id="A0A8J3FWV1"/>
<keyword evidence="1" id="KW-1133">Transmembrane helix</keyword>
<name>A0A8J3FWV1_9PSEU</name>
<sequence>MGGEEGVAGLVLAALEIGALVGTLAVAPRLAESRPERVAYVGTALYGLGLML</sequence>
<protein>
    <submittedName>
        <fullName evidence="2">Uncharacterized protein</fullName>
    </submittedName>
</protein>
<gene>
    <name evidence="2" type="ORF">GCM10012275_29380</name>
</gene>
<reference evidence="2" key="1">
    <citation type="journal article" date="2014" name="Int. J. Syst. Evol. Microbiol.">
        <title>Complete genome sequence of Corynebacterium casei LMG S-19264T (=DSM 44701T), isolated from a smear-ripened cheese.</title>
        <authorList>
            <consortium name="US DOE Joint Genome Institute (JGI-PGF)"/>
            <person name="Walter F."/>
            <person name="Albersmeier A."/>
            <person name="Kalinowski J."/>
            <person name="Ruckert C."/>
        </authorList>
    </citation>
    <scope>NUCLEOTIDE SEQUENCE</scope>
    <source>
        <strain evidence="2">CGMCC 4.5737</strain>
    </source>
</reference>
<keyword evidence="1" id="KW-0812">Transmembrane</keyword>
<proteinExistence type="predicted"/>
<evidence type="ECO:0000313" key="2">
    <source>
        <dbReference type="EMBL" id="GGM56379.1"/>
    </source>
</evidence>
<evidence type="ECO:0000313" key="3">
    <source>
        <dbReference type="Proteomes" id="UP000637578"/>
    </source>
</evidence>
<dbReference type="EMBL" id="BMMK01000012">
    <property type="protein sequence ID" value="GGM56379.1"/>
    <property type="molecule type" value="Genomic_DNA"/>
</dbReference>